<comment type="caution">
    <text evidence="2">The sequence shown here is derived from an EMBL/GenBank/DDBJ whole genome shotgun (WGS) entry which is preliminary data.</text>
</comment>
<dbReference type="InterPro" id="IPR016181">
    <property type="entry name" value="Acyl_CoA_acyltransferase"/>
</dbReference>
<feature type="non-terminal residue" evidence="2">
    <location>
        <position position="1"/>
    </location>
</feature>
<dbReference type="PROSITE" id="PS51186">
    <property type="entry name" value="GNAT"/>
    <property type="match status" value="1"/>
</dbReference>
<sequence>IYFALQDAVKKGAHQATLEVRANNISAQELYRGFGFIVVGRKVRYYRDNNEDALIMMATEIEQILGDRLANSMLSNNKTMHLDFYPE</sequence>
<accession>X1F7T1</accession>
<organism evidence="2">
    <name type="scientific">marine sediment metagenome</name>
    <dbReference type="NCBI Taxonomy" id="412755"/>
    <lineage>
        <taxon>unclassified sequences</taxon>
        <taxon>metagenomes</taxon>
        <taxon>ecological metagenomes</taxon>
    </lineage>
</organism>
<evidence type="ECO:0000259" key="1">
    <source>
        <dbReference type="PROSITE" id="PS51186"/>
    </source>
</evidence>
<dbReference type="InterPro" id="IPR000182">
    <property type="entry name" value="GNAT_dom"/>
</dbReference>
<dbReference type="Gene3D" id="3.40.630.30">
    <property type="match status" value="1"/>
</dbReference>
<proteinExistence type="predicted"/>
<evidence type="ECO:0000313" key="2">
    <source>
        <dbReference type="EMBL" id="GAH41691.1"/>
    </source>
</evidence>
<reference evidence="2" key="1">
    <citation type="journal article" date="2014" name="Front. Microbiol.">
        <title>High frequency of phylogenetically diverse reductive dehalogenase-homologous genes in deep subseafloor sedimentary metagenomes.</title>
        <authorList>
            <person name="Kawai M."/>
            <person name="Futagami T."/>
            <person name="Toyoda A."/>
            <person name="Takaki Y."/>
            <person name="Nishi S."/>
            <person name="Hori S."/>
            <person name="Arai W."/>
            <person name="Tsubouchi T."/>
            <person name="Morono Y."/>
            <person name="Uchiyama I."/>
            <person name="Ito T."/>
            <person name="Fujiyama A."/>
            <person name="Inagaki F."/>
            <person name="Takami H."/>
        </authorList>
    </citation>
    <scope>NUCLEOTIDE SEQUENCE</scope>
    <source>
        <strain evidence="2">Expedition CK06-06</strain>
    </source>
</reference>
<dbReference type="EMBL" id="BARU01008472">
    <property type="protein sequence ID" value="GAH41691.1"/>
    <property type="molecule type" value="Genomic_DNA"/>
</dbReference>
<dbReference type="AlphaFoldDB" id="X1F7T1"/>
<feature type="domain" description="N-acetyltransferase" evidence="1">
    <location>
        <begin position="1"/>
        <end position="61"/>
    </location>
</feature>
<protein>
    <recommendedName>
        <fullName evidence="1">N-acetyltransferase domain-containing protein</fullName>
    </recommendedName>
</protein>
<gene>
    <name evidence="2" type="ORF">S03H2_16566</name>
</gene>
<name>X1F7T1_9ZZZZ</name>
<dbReference type="GO" id="GO:0016747">
    <property type="term" value="F:acyltransferase activity, transferring groups other than amino-acyl groups"/>
    <property type="evidence" value="ECO:0007669"/>
    <property type="project" value="InterPro"/>
</dbReference>
<dbReference type="SUPFAM" id="SSF55729">
    <property type="entry name" value="Acyl-CoA N-acyltransferases (Nat)"/>
    <property type="match status" value="1"/>
</dbReference>